<evidence type="ECO:0000313" key="2">
    <source>
        <dbReference type="Proteomes" id="UP000664477"/>
    </source>
</evidence>
<protein>
    <submittedName>
        <fullName evidence="1">Uncharacterized protein</fullName>
    </submittedName>
</protein>
<proteinExistence type="predicted"/>
<accession>A0A939NJT7</accession>
<reference evidence="1" key="1">
    <citation type="submission" date="2021-03" db="EMBL/GenBank/DDBJ databases">
        <title>Molecular epidemiology and mechanisms of colistin and carbapenem resistance in Enterobacteriaceae from clinical isolates, the environment and porcine samples in Pretoria, South Africa.</title>
        <authorList>
            <person name="Bogoshi D."/>
            <person name="Mbelle N.M."/>
            <person name="Naidoo V."/>
            <person name="Osei Sekyere J."/>
        </authorList>
    </citation>
    <scope>NUCLEOTIDE SEQUENCE</scope>
    <source>
        <strain evidence="1">C052</strain>
    </source>
</reference>
<evidence type="ECO:0000313" key="1">
    <source>
        <dbReference type="EMBL" id="MBO1916024.1"/>
    </source>
</evidence>
<dbReference type="EMBL" id="JAGETQ010000019">
    <property type="protein sequence ID" value="MBO1916024.1"/>
    <property type="molecule type" value="Genomic_DNA"/>
</dbReference>
<name>A0A939NJT7_PRORE</name>
<comment type="caution">
    <text evidence="1">The sequence shown here is derived from an EMBL/GenBank/DDBJ whole genome shotgun (WGS) entry which is preliminary data.</text>
</comment>
<organism evidence="1 2">
    <name type="scientific">Providencia rettgeri</name>
    <dbReference type="NCBI Taxonomy" id="587"/>
    <lineage>
        <taxon>Bacteria</taxon>
        <taxon>Pseudomonadati</taxon>
        <taxon>Pseudomonadota</taxon>
        <taxon>Gammaproteobacteria</taxon>
        <taxon>Enterobacterales</taxon>
        <taxon>Morganellaceae</taxon>
        <taxon>Providencia</taxon>
    </lineage>
</organism>
<dbReference type="Proteomes" id="UP000664477">
    <property type="component" value="Unassembled WGS sequence"/>
</dbReference>
<dbReference type="AlphaFoldDB" id="A0A939NJT7"/>
<sequence length="84" mass="9804">MEKDINNRRKKRSVGNYTDEFVTKKMMLLEYMRSLKIQKSEVIYDYLESEGSKYAVIANGLIKEKSLSGKVASNFIDTELKKME</sequence>
<gene>
    <name evidence="1" type="ORF">J4727_05775</name>
</gene>